<dbReference type="Proteomes" id="UP000320547">
    <property type="component" value="Unassembled WGS sequence"/>
</dbReference>
<organism evidence="1 2">
    <name type="scientific">Altererythrobacter ishigakiensis</name>
    <dbReference type="NCBI Taxonomy" id="476157"/>
    <lineage>
        <taxon>Bacteria</taxon>
        <taxon>Pseudomonadati</taxon>
        <taxon>Pseudomonadota</taxon>
        <taxon>Alphaproteobacteria</taxon>
        <taxon>Sphingomonadales</taxon>
        <taxon>Erythrobacteraceae</taxon>
        <taxon>Altererythrobacter</taxon>
    </lineage>
</organism>
<sequence length="42" mass="4865">MLFSKMGVNMNVGLTKRLSLRSAKPLYRVETEQGPQVVERHY</sequence>
<evidence type="ECO:0000313" key="1">
    <source>
        <dbReference type="EMBL" id="TWJ09687.1"/>
    </source>
</evidence>
<proteinExistence type="predicted"/>
<dbReference type="AlphaFoldDB" id="A0A562UVS8"/>
<name>A0A562UVS8_9SPHN</name>
<dbReference type="STRING" id="476157.GCA_001663155_02027"/>
<comment type="caution">
    <text evidence="1">The sequence shown here is derived from an EMBL/GenBank/DDBJ whole genome shotgun (WGS) entry which is preliminary data.</text>
</comment>
<keyword evidence="2" id="KW-1185">Reference proteome</keyword>
<gene>
    <name evidence="1" type="ORF">JN10_1326</name>
</gene>
<dbReference type="EMBL" id="VLLK01000001">
    <property type="protein sequence ID" value="TWJ09687.1"/>
    <property type="molecule type" value="Genomic_DNA"/>
</dbReference>
<reference evidence="1 2" key="1">
    <citation type="submission" date="2019-07" db="EMBL/GenBank/DDBJ databases">
        <title>Genomic Encyclopedia of Archaeal and Bacterial Type Strains, Phase II (KMG-II): from individual species to whole genera.</title>
        <authorList>
            <person name="Goeker M."/>
        </authorList>
    </citation>
    <scope>NUCLEOTIDE SEQUENCE [LARGE SCALE GENOMIC DNA]</scope>
    <source>
        <strain evidence="1 2">ATCC BAA-2084</strain>
    </source>
</reference>
<accession>A0A562UVS8</accession>
<evidence type="ECO:0000313" key="2">
    <source>
        <dbReference type="Proteomes" id="UP000320547"/>
    </source>
</evidence>
<protein>
    <submittedName>
        <fullName evidence="1">Uncharacterized protein</fullName>
    </submittedName>
</protein>